<organism evidence="1 2">
    <name type="scientific">Pyrus ussuriensis x Pyrus communis</name>
    <dbReference type="NCBI Taxonomy" id="2448454"/>
    <lineage>
        <taxon>Eukaryota</taxon>
        <taxon>Viridiplantae</taxon>
        <taxon>Streptophyta</taxon>
        <taxon>Embryophyta</taxon>
        <taxon>Tracheophyta</taxon>
        <taxon>Spermatophyta</taxon>
        <taxon>Magnoliopsida</taxon>
        <taxon>eudicotyledons</taxon>
        <taxon>Gunneridae</taxon>
        <taxon>Pentapetalae</taxon>
        <taxon>rosids</taxon>
        <taxon>fabids</taxon>
        <taxon>Rosales</taxon>
        <taxon>Rosaceae</taxon>
        <taxon>Amygdaloideae</taxon>
        <taxon>Maleae</taxon>
        <taxon>Pyrus</taxon>
    </lineage>
</organism>
<gene>
    <name evidence="1" type="ORF">D8674_027842</name>
</gene>
<dbReference type="InterPro" id="IPR053273">
    <property type="entry name" value="CST_Regulator"/>
</dbReference>
<dbReference type="PANTHER" id="PTHR34659:SF1">
    <property type="entry name" value="PROTEIN EGT2"/>
    <property type="match status" value="1"/>
</dbReference>
<dbReference type="Proteomes" id="UP000327157">
    <property type="component" value="Chromosome 5"/>
</dbReference>
<protein>
    <submittedName>
        <fullName evidence="1">Uncharacterized protein</fullName>
    </submittedName>
</protein>
<sequence length="371" mass="41265">MDTSCKGISWFGNIDLKFEDMCREVEQVLFLEVIEPAISQLETFCENVENLLSSSEPVGDALSQSSVDIEEGAASDSSLVQNATYENRDKMSSDDGVHLGSVEFVKTISCGYHWKKLMISSQEFELDGGDNMLVPALDDVEGCNSLMETDYRSSNHTDMSSNISDEIQFSDFVNLVEPCKRNPAGIRSYPVDALSISNFCLTTDAVSPPNGIELHNSFDELKSAVPLPVCNSFEDQSTMPFPESDAWDNDIAKSGLQTSQSLNIKLDESCIKVDGTTIQSISCEEAKCRSYKVQKHFDGTFDKSRKKKMKEAFASKMRLLKMQHHKQLADPSGNLDAGFDQQKGKKFTTTAVIEKSNSPDYEFSESEWEIV</sequence>
<keyword evidence="2" id="KW-1185">Reference proteome</keyword>
<dbReference type="AlphaFoldDB" id="A0A5N5IBX6"/>
<dbReference type="PANTHER" id="PTHR34659">
    <property type="entry name" value="BNAA05G11610D PROTEIN"/>
    <property type="match status" value="1"/>
</dbReference>
<reference evidence="1 2" key="1">
    <citation type="submission" date="2019-09" db="EMBL/GenBank/DDBJ databases">
        <authorList>
            <person name="Ou C."/>
        </authorList>
    </citation>
    <scope>NUCLEOTIDE SEQUENCE [LARGE SCALE GENOMIC DNA]</scope>
    <source>
        <strain evidence="1">S2</strain>
        <tissue evidence="1">Leaf</tissue>
    </source>
</reference>
<evidence type="ECO:0000313" key="1">
    <source>
        <dbReference type="EMBL" id="KAB2637308.1"/>
    </source>
</evidence>
<dbReference type="EMBL" id="SMOL01000004">
    <property type="protein sequence ID" value="KAB2637308.1"/>
    <property type="molecule type" value="Genomic_DNA"/>
</dbReference>
<reference evidence="2" key="2">
    <citation type="submission" date="2019-10" db="EMBL/GenBank/DDBJ databases">
        <title>A de novo genome assembly of a pear dwarfing rootstock.</title>
        <authorList>
            <person name="Wang F."/>
            <person name="Wang J."/>
            <person name="Li S."/>
            <person name="Zhang Y."/>
            <person name="Fang M."/>
            <person name="Ma L."/>
            <person name="Zhao Y."/>
            <person name="Jiang S."/>
        </authorList>
    </citation>
    <scope>NUCLEOTIDE SEQUENCE [LARGE SCALE GENOMIC DNA]</scope>
</reference>
<name>A0A5N5IBX6_9ROSA</name>
<evidence type="ECO:0000313" key="2">
    <source>
        <dbReference type="Proteomes" id="UP000327157"/>
    </source>
</evidence>
<comment type="caution">
    <text evidence="1">The sequence shown here is derived from an EMBL/GenBank/DDBJ whole genome shotgun (WGS) entry which is preliminary data.</text>
</comment>
<proteinExistence type="predicted"/>
<reference evidence="1 2" key="3">
    <citation type="submission" date="2019-11" db="EMBL/GenBank/DDBJ databases">
        <title>A de novo genome assembly of a pear dwarfing rootstock.</title>
        <authorList>
            <person name="Wang F."/>
            <person name="Wang J."/>
            <person name="Li S."/>
            <person name="Zhang Y."/>
            <person name="Fang M."/>
            <person name="Ma L."/>
            <person name="Zhao Y."/>
            <person name="Jiang S."/>
        </authorList>
    </citation>
    <scope>NUCLEOTIDE SEQUENCE [LARGE SCALE GENOMIC DNA]</scope>
    <source>
        <strain evidence="1">S2</strain>
        <tissue evidence="1">Leaf</tissue>
    </source>
</reference>
<dbReference type="OrthoDB" id="778244at2759"/>
<accession>A0A5N5IBX6</accession>